<proteinExistence type="predicted"/>
<dbReference type="GO" id="GO:0016740">
    <property type="term" value="F:transferase activity"/>
    <property type="evidence" value="ECO:0007669"/>
    <property type="project" value="UniProtKB-KW"/>
</dbReference>
<dbReference type="Proteomes" id="UP000317778">
    <property type="component" value="Unassembled WGS sequence"/>
</dbReference>
<evidence type="ECO:0000313" key="4">
    <source>
        <dbReference type="Proteomes" id="UP000317778"/>
    </source>
</evidence>
<dbReference type="NCBIfam" id="TIGR03725">
    <property type="entry name" value="T6A_YeaZ"/>
    <property type="match status" value="1"/>
</dbReference>
<accession>A0A532VB76</accession>
<reference evidence="3 4" key="1">
    <citation type="submission" date="2017-06" db="EMBL/GenBank/DDBJ databases">
        <title>Novel microbial phyla capable of carbon fixation and sulfur reduction in deep-sea sediments.</title>
        <authorList>
            <person name="Huang J."/>
            <person name="Baker B."/>
            <person name="Wang Y."/>
        </authorList>
    </citation>
    <scope>NUCLEOTIDE SEQUENCE [LARGE SCALE GENOMIC DNA]</scope>
    <source>
        <strain evidence="3">B3_TA06</strain>
    </source>
</reference>
<dbReference type="SUPFAM" id="SSF53067">
    <property type="entry name" value="Actin-like ATPase domain"/>
    <property type="match status" value="2"/>
</dbReference>
<protein>
    <submittedName>
        <fullName evidence="3">tRNA (Adenosine(37)-N6)-threonylcarbamoyltransferase complex dimerization subunit type 1 TsaB</fullName>
    </submittedName>
</protein>
<dbReference type="InterPro" id="IPR022496">
    <property type="entry name" value="T6A_TsaB"/>
</dbReference>
<dbReference type="GO" id="GO:0005829">
    <property type="term" value="C:cytosol"/>
    <property type="evidence" value="ECO:0007669"/>
    <property type="project" value="TreeGrafter"/>
</dbReference>
<dbReference type="EMBL" id="NJBO01000001">
    <property type="protein sequence ID" value="TKJ44445.1"/>
    <property type="molecule type" value="Genomic_DNA"/>
</dbReference>
<feature type="region of interest" description="Disordered" evidence="1">
    <location>
        <begin position="17"/>
        <end position="36"/>
    </location>
</feature>
<sequence>MVRTRWLAARYAESSRDGVRSRQSSPSSDNHHRPYPEEARVNDLVLAIETSSIWTGVALARGCKILAERSVESRSRHNEVLSGLIQGVMDQTAKDFADLSVLGVSIGPGSFTALRIGLLVAKGIAFAHSLKIVSVMTLDVLNASLPVENETEFRLPVLDAYKNEVFTALYRGSKRVSEPVIVDPAFIASLAGSPVHTEPVTVFGPASLKYEESLRASLGKRLRMPENPQIAPTPSALALLAWQRREDACDPSDLEPFYLRMPDAKKPKP</sequence>
<dbReference type="CDD" id="cd24032">
    <property type="entry name" value="ASKHA_NBD_TsaB"/>
    <property type="match status" value="1"/>
</dbReference>
<evidence type="ECO:0000256" key="1">
    <source>
        <dbReference type="SAM" id="MobiDB-lite"/>
    </source>
</evidence>
<evidence type="ECO:0000259" key="2">
    <source>
        <dbReference type="Pfam" id="PF00814"/>
    </source>
</evidence>
<dbReference type="Pfam" id="PF00814">
    <property type="entry name" value="TsaD"/>
    <property type="match status" value="1"/>
</dbReference>
<keyword evidence="3" id="KW-0808">Transferase</keyword>
<dbReference type="PANTHER" id="PTHR11735">
    <property type="entry name" value="TRNA N6-ADENOSINE THREONYLCARBAMOYLTRANSFERASE"/>
    <property type="match status" value="1"/>
</dbReference>
<name>A0A532VB76_UNCT6</name>
<dbReference type="InterPro" id="IPR043129">
    <property type="entry name" value="ATPase_NBD"/>
</dbReference>
<organism evidence="3 4">
    <name type="scientific">candidate division TA06 bacterium B3_TA06</name>
    <dbReference type="NCBI Taxonomy" id="2012487"/>
    <lineage>
        <taxon>Bacteria</taxon>
        <taxon>Bacteria division TA06</taxon>
    </lineage>
</organism>
<dbReference type="AlphaFoldDB" id="A0A532VB76"/>
<evidence type="ECO:0000313" key="3">
    <source>
        <dbReference type="EMBL" id="TKJ44445.1"/>
    </source>
</evidence>
<dbReference type="GO" id="GO:0002949">
    <property type="term" value="P:tRNA threonylcarbamoyladenosine modification"/>
    <property type="evidence" value="ECO:0007669"/>
    <property type="project" value="InterPro"/>
</dbReference>
<feature type="domain" description="Gcp-like" evidence="2">
    <location>
        <begin position="75"/>
        <end position="174"/>
    </location>
</feature>
<dbReference type="Gene3D" id="3.30.420.40">
    <property type="match status" value="2"/>
</dbReference>
<gene>
    <name evidence="3" type="primary">tsaB</name>
    <name evidence="3" type="ORF">CEE36_01500</name>
</gene>
<comment type="caution">
    <text evidence="3">The sequence shown here is derived from an EMBL/GenBank/DDBJ whole genome shotgun (WGS) entry which is preliminary data.</text>
</comment>
<dbReference type="InterPro" id="IPR000905">
    <property type="entry name" value="Gcp-like_dom"/>
</dbReference>
<dbReference type="PANTHER" id="PTHR11735:SF11">
    <property type="entry name" value="TRNA THREONYLCARBAMOYLADENOSINE BIOSYNTHESIS PROTEIN TSAB"/>
    <property type="match status" value="1"/>
</dbReference>